<dbReference type="PANTHER" id="PTHR12558:SF10">
    <property type="entry name" value="CELL DIVISION CYCLE PROTEIN 23 HOMOLOG"/>
    <property type="match status" value="1"/>
</dbReference>
<dbReference type="Proteomes" id="UP000008068">
    <property type="component" value="Unassembled WGS sequence"/>
</dbReference>
<gene>
    <name evidence="10" type="primary">Cbn-mat-3</name>
    <name evidence="10" type="ORF">CAEBREN_10717</name>
</gene>
<dbReference type="InParanoid" id="G0MYR7"/>
<dbReference type="OrthoDB" id="10262026at2759"/>
<feature type="compositionally biased region" description="Acidic residues" evidence="8">
    <location>
        <begin position="674"/>
        <end position="687"/>
    </location>
</feature>
<dbReference type="AlphaFoldDB" id="G0MYR7"/>
<keyword evidence="5 7" id="KW-0802">TPR repeat</keyword>
<organism evidence="11">
    <name type="scientific">Caenorhabditis brenneri</name>
    <name type="common">Nematode worm</name>
    <dbReference type="NCBI Taxonomy" id="135651"/>
    <lineage>
        <taxon>Eukaryota</taxon>
        <taxon>Metazoa</taxon>
        <taxon>Ecdysozoa</taxon>
        <taxon>Nematoda</taxon>
        <taxon>Chromadorea</taxon>
        <taxon>Rhabditida</taxon>
        <taxon>Rhabditina</taxon>
        <taxon>Rhabditomorpha</taxon>
        <taxon>Rhabditoidea</taxon>
        <taxon>Rhabditidae</taxon>
        <taxon>Peloderinae</taxon>
        <taxon>Caenorhabditis</taxon>
    </lineage>
</organism>
<dbReference type="eggNOG" id="KOG1155">
    <property type="taxonomic scope" value="Eukaryota"/>
</dbReference>
<keyword evidence="11" id="KW-1185">Reference proteome</keyword>
<evidence type="ECO:0000256" key="1">
    <source>
        <dbReference type="ARBA" id="ARBA00022618"/>
    </source>
</evidence>
<feature type="repeat" description="TPR" evidence="7">
    <location>
        <begin position="438"/>
        <end position="471"/>
    </location>
</feature>
<accession>G0MYR7</accession>
<dbReference type="InterPro" id="IPR007192">
    <property type="entry name" value="APC8"/>
</dbReference>
<dbReference type="GO" id="GO:0051301">
    <property type="term" value="P:cell division"/>
    <property type="evidence" value="ECO:0007669"/>
    <property type="project" value="UniProtKB-KW"/>
</dbReference>
<evidence type="ECO:0000256" key="7">
    <source>
        <dbReference type="PROSITE-ProRule" id="PRU00339"/>
    </source>
</evidence>
<evidence type="ECO:0000256" key="4">
    <source>
        <dbReference type="ARBA" id="ARBA00022786"/>
    </source>
</evidence>
<dbReference type="InterPro" id="IPR019734">
    <property type="entry name" value="TPR_rpt"/>
</dbReference>
<sequence length="687" mass="78341">MSSDSTTVEIPLREIKPEVSRIALIKQAATRSAALPAPGQFLNSQPSPFDVSQMSGISISMIDRGKLNKKEFVAELEWLRQESSSRCFLDSELWANEILAHMPDNWTDEVENSDPMSSTRGMEVDESPNTAPSPTPLLAPGDVEMSEEKCGYTSEFARTLINNKEFRRAAFFLKKTMHKNRRDSFLHYRSLYLAYYREQMENDAEGVERKTSYQEGKSPFAVLLERMVDEKCRENEDPWLEYLMGLLEIELGLKTEGEVSLRNAIVREPRMWPAWEGLVSLISDIEEADKFISSNGITSLWFSDWFMVLVLQRFHQDSMAIQKAEQLVARGMTGIPMIITKIASCSNARHDHDQAISNFEDVRSKDPFRLTDLHLYSDSLYIRSDRKKLAQLALECFQSQKFRWETCCIVANYYAIRRDSEHAIKFFQRALRLNPGIAALWVLIGHEFMEMKNNAAACVSYRKAIEIDSTDHRGWYGLGQMYDIMKMPTYSLFYYQEAQKCKPHDSRLLVALGEVYSKINKIEDAEKCFTGAYLFGDVEGNALWNLAKLHEKNLDDHKAAQVFEVFLIVYELVTSAEEKIIYSVAFLANYFFKNDDFEKSAEYATRCMNYETLCQEGNRLLREIAKIHAREAQTANESRVGDGQDTGANGEAPGPSNTSGTEQMDVADPNAEAGEADMSEGEDELSF</sequence>
<proteinExistence type="predicted"/>
<feature type="repeat" description="TPR" evidence="7">
    <location>
        <begin position="404"/>
        <end position="437"/>
    </location>
</feature>
<keyword evidence="2" id="KW-0677">Repeat</keyword>
<dbReference type="GO" id="GO:0031145">
    <property type="term" value="P:anaphase-promoting complex-dependent catabolic process"/>
    <property type="evidence" value="ECO:0007669"/>
    <property type="project" value="TreeGrafter"/>
</dbReference>
<dbReference type="GO" id="GO:0045842">
    <property type="term" value="P:positive regulation of mitotic metaphase/anaphase transition"/>
    <property type="evidence" value="ECO:0007669"/>
    <property type="project" value="TreeGrafter"/>
</dbReference>
<dbReference type="EMBL" id="GL379821">
    <property type="protein sequence ID" value="EGT47863.1"/>
    <property type="molecule type" value="Genomic_DNA"/>
</dbReference>
<evidence type="ECO:0000313" key="11">
    <source>
        <dbReference type="Proteomes" id="UP000008068"/>
    </source>
</evidence>
<dbReference type="Gene3D" id="1.25.40.10">
    <property type="entry name" value="Tetratricopeptide repeat domain"/>
    <property type="match status" value="2"/>
</dbReference>
<evidence type="ECO:0000313" key="10">
    <source>
        <dbReference type="EMBL" id="EGT47863.1"/>
    </source>
</evidence>
<evidence type="ECO:0000256" key="6">
    <source>
        <dbReference type="ARBA" id="ARBA00023306"/>
    </source>
</evidence>
<keyword evidence="1" id="KW-0132">Cell division</keyword>
<feature type="region of interest" description="Disordered" evidence="8">
    <location>
        <begin position="632"/>
        <end position="687"/>
    </location>
</feature>
<dbReference type="SMART" id="SM00028">
    <property type="entry name" value="TPR"/>
    <property type="match status" value="7"/>
</dbReference>
<keyword evidence="3" id="KW-0498">Mitosis</keyword>
<keyword evidence="4" id="KW-0833">Ubl conjugation pathway</keyword>
<dbReference type="PROSITE" id="PS50005">
    <property type="entry name" value="TPR"/>
    <property type="match status" value="2"/>
</dbReference>
<dbReference type="Pfam" id="PF04049">
    <property type="entry name" value="ANAPC8"/>
    <property type="match status" value="1"/>
</dbReference>
<protein>
    <submittedName>
        <fullName evidence="10">CBN-MAT-3 protein</fullName>
    </submittedName>
</protein>
<dbReference type="Pfam" id="PF13181">
    <property type="entry name" value="TPR_8"/>
    <property type="match status" value="2"/>
</dbReference>
<evidence type="ECO:0000256" key="8">
    <source>
        <dbReference type="SAM" id="MobiDB-lite"/>
    </source>
</evidence>
<dbReference type="SUPFAM" id="SSF48452">
    <property type="entry name" value="TPR-like"/>
    <property type="match status" value="1"/>
</dbReference>
<feature type="domain" description="Cdc23" evidence="9">
    <location>
        <begin position="75"/>
        <end position="323"/>
    </location>
</feature>
<dbReference type="STRING" id="135651.G0MYR7"/>
<dbReference type="GO" id="GO:0016567">
    <property type="term" value="P:protein ubiquitination"/>
    <property type="evidence" value="ECO:0007669"/>
    <property type="project" value="TreeGrafter"/>
</dbReference>
<evidence type="ECO:0000256" key="2">
    <source>
        <dbReference type="ARBA" id="ARBA00022737"/>
    </source>
</evidence>
<feature type="region of interest" description="Disordered" evidence="8">
    <location>
        <begin position="106"/>
        <end position="139"/>
    </location>
</feature>
<name>G0MYR7_CAEBE</name>
<dbReference type="InterPro" id="IPR011990">
    <property type="entry name" value="TPR-like_helical_dom_sf"/>
</dbReference>
<evidence type="ECO:0000259" key="9">
    <source>
        <dbReference type="Pfam" id="PF04049"/>
    </source>
</evidence>
<evidence type="ECO:0000256" key="3">
    <source>
        <dbReference type="ARBA" id="ARBA00022776"/>
    </source>
</evidence>
<dbReference type="PANTHER" id="PTHR12558">
    <property type="entry name" value="CELL DIVISION CYCLE 16,23,27"/>
    <property type="match status" value="1"/>
</dbReference>
<keyword evidence="6" id="KW-0131">Cell cycle</keyword>
<evidence type="ECO:0000256" key="5">
    <source>
        <dbReference type="ARBA" id="ARBA00022803"/>
    </source>
</evidence>
<dbReference type="GO" id="GO:0005680">
    <property type="term" value="C:anaphase-promoting complex"/>
    <property type="evidence" value="ECO:0007669"/>
    <property type="project" value="InterPro"/>
</dbReference>
<dbReference type="OMA" id="EMNGQYK"/>
<reference evidence="11" key="1">
    <citation type="submission" date="2011-07" db="EMBL/GenBank/DDBJ databases">
        <authorList>
            <consortium name="Caenorhabditis brenneri Sequencing and Analysis Consortium"/>
            <person name="Wilson R.K."/>
        </authorList>
    </citation>
    <scope>NUCLEOTIDE SEQUENCE [LARGE SCALE GENOMIC DNA]</scope>
    <source>
        <strain evidence="11">PB2801</strain>
    </source>
</reference>
<dbReference type="HOGENOM" id="CLU_018320_3_0_1"/>